<keyword evidence="2" id="KW-1185">Reference proteome</keyword>
<organism evidence="1 2">
    <name type="scientific">Streptomyces lavendulae subsp. lavendulae</name>
    <dbReference type="NCBI Taxonomy" id="58340"/>
    <lineage>
        <taxon>Bacteria</taxon>
        <taxon>Bacillati</taxon>
        <taxon>Actinomycetota</taxon>
        <taxon>Actinomycetes</taxon>
        <taxon>Kitasatosporales</taxon>
        <taxon>Streptomycetaceae</taxon>
        <taxon>Streptomyces</taxon>
    </lineage>
</organism>
<reference evidence="1 2" key="1">
    <citation type="submission" date="2017-11" db="EMBL/GenBank/DDBJ databases">
        <title>Complete genome sequence of Streptomyces lavendulae subsp. lavendulae CCM 3239 (formerly 'Streptomyces aureofaciens CCM 3239'), the producer of the angucycline-type antibiotic auricin.</title>
        <authorList>
            <person name="Busche T."/>
            <person name="Novakova R."/>
            <person name="Al'Dilaimi A."/>
            <person name="Homerova D."/>
            <person name="Feckova L."/>
            <person name="Rezuchova B."/>
            <person name="Mingyar E."/>
            <person name="Csolleiova D."/>
            <person name="Bekeova C."/>
            <person name="Winkler A."/>
            <person name="Sevcikova B."/>
            <person name="Kalinowski J."/>
            <person name="Kormanec J."/>
            <person name="Ruckert C."/>
        </authorList>
    </citation>
    <scope>NUCLEOTIDE SEQUENCE [LARGE SCALE GENOMIC DNA]</scope>
    <source>
        <strain evidence="1 2">CCM 3239</strain>
    </source>
</reference>
<accession>A0A2K8PAD9</accession>
<name>A0A2K8PAD9_STRLA</name>
<proteinExistence type="predicted"/>
<protein>
    <submittedName>
        <fullName evidence="1">Uncharacterized protein</fullName>
    </submittedName>
</protein>
<evidence type="ECO:0000313" key="1">
    <source>
        <dbReference type="EMBL" id="ATZ23712.1"/>
    </source>
</evidence>
<gene>
    <name evidence="1" type="ORF">SLAV_09215</name>
</gene>
<dbReference type="KEGG" id="slx:SLAV_09215"/>
<evidence type="ECO:0000313" key="2">
    <source>
        <dbReference type="Proteomes" id="UP000231791"/>
    </source>
</evidence>
<dbReference type="AlphaFoldDB" id="A0A2K8PAD9"/>
<dbReference type="EMBL" id="CP024985">
    <property type="protein sequence ID" value="ATZ23712.1"/>
    <property type="molecule type" value="Genomic_DNA"/>
</dbReference>
<dbReference type="GeneID" id="49382913"/>
<dbReference type="Proteomes" id="UP000231791">
    <property type="component" value="Chromosome"/>
</dbReference>
<sequence length="119" mass="12911">MNSRYAGRLTPSRVVTDSGVDHVRLAYHYLDSGDLDGYGSLLHAGTALGADLERSGSAGARRHHITRIVAEGDCVIAMGRLAPQQREFVDVFTLSAEGMLRGCRRYYPAPAPPPVESVR</sequence>
<dbReference type="RefSeq" id="WP_100660839.1">
    <property type="nucleotide sequence ID" value="NZ_CP024985.1"/>
</dbReference>